<dbReference type="PROSITE" id="PS50042">
    <property type="entry name" value="CNMP_BINDING_3"/>
    <property type="match status" value="1"/>
</dbReference>
<dbReference type="OrthoDB" id="680421at2"/>
<comment type="caution">
    <text evidence="2">The sequence shown here is derived from an EMBL/GenBank/DDBJ whole genome shotgun (WGS) entry which is preliminary data.</text>
</comment>
<dbReference type="RefSeq" id="WP_007657772.1">
    <property type="nucleotide sequence ID" value="NZ_JH976475.1"/>
</dbReference>
<dbReference type="EMBL" id="AGZO01000031">
    <property type="protein sequence ID" value="EKN09327.1"/>
    <property type="molecule type" value="Genomic_DNA"/>
</dbReference>
<sequence length="189" mass="22661">MYEYLKQYYLISDELYESLLTSCEQKVFSKNELLVSAGMTCNNLYLILEGFCVSYFEKDGKEQVVCFFQEGDFCTSFHSFWGNKISFYSVRANEKTTVVCISRSCFNALWQRYGDFVRLIYAIMEKQLCGFEEKSYRIRNLTPLERIRYYLETHEIQFWLKRVPQYLIASYLQMTAEHYAKLQKQLNKM</sequence>
<name>K5Y801_9BACT</name>
<dbReference type="InterPro" id="IPR014710">
    <property type="entry name" value="RmlC-like_jellyroll"/>
</dbReference>
<organism evidence="2 3">
    <name type="scientific">Parabacteroides goldsteinii CL02T12C30</name>
    <dbReference type="NCBI Taxonomy" id="999418"/>
    <lineage>
        <taxon>Bacteria</taxon>
        <taxon>Pseudomonadati</taxon>
        <taxon>Bacteroidota</taxon>
        <taxon>Bacteroidia</taxon>
        <taxon>Bacteroidales</taxon>
        <taxon>Tannerellaceae</taxon>
        <taxon>Parabacteroides</taxon>
    </lineage>
</organism>
<feature type="domain" description="Cyclic nucleotide-binding" evidence="1">
    <location>
        <begin position="7"/>
        <end position="127"/>
    </location>
</feature>
<dbReference type="HOGENOM" id="CLU_075053_9_3_10"/>
<dbReference type="InterPro" id="IPR000595">
    <property type="entry name" value="cNMP-bd_dom"/>
</dbReference>
<evidence type="ECO:0000313" key="3">
    <source>
        <dbReference type="Proteomes" id="UP000006330"/>
    </source>
</evidence>
<gene>
    <name evidence="2" type="ORF">HMPREF1076_04356</name>
</gene>
<evidence type="ECO:0000259" key="1">
    <source>
        <dbReference type="PROSITE" id="PS50042"/>
    </source>
</evidence>
<dbReference type="Pfam" id="PF00027">
    <property type="entry name" value="cNMP_binding"/>
    <property type="match status" value="1"/>
</dbReference>
<proteinExistence type="predicted"/>
<reference evidence="2 3" key="1">
    <citation type="submission" date="2012-02" db="EMBL/GenBank/DDBJ databases">
        <title>The Genome Sequence of Parabacteroides goldsteinii CL02T12C30.</title>
        <authorList>
            <consortium name="The Broad Institute Genome Sequencing Platform"/>
            <person name="Earl A."/>
            <person name="Ward D."/>
            <person name="Feldgarden M."/>
            <person name="Gevers D."/>
            <person name="Zitomersky N.L."/>
            <person name="Coyne M.J."/>
            <person name="Comstock L.E."/>
            <person name="Young S.K."/>
            <person name="Zeng Q."/>
            <person name="Gargeya S."/>
            <person name="Fitzgerald M."/>
            <person name="Haas B."/>
            <person name="Abouelleil A."/>
            <person name="Alvarado L."/>
            <person name="Arachchi H.M."/>
            <person name="Berlin A."/>
            <person name="Chapman S.B."/>
            <person name="Gearin G."/>
            <person name="Goldberg J."/>
            <person name="Griggs A."/>
            <person name="Gujja S."/>
            <person name="Hansen M."/>
            <person name="Heiman D."/>
            <person name="Howarth C."/>
            <person name="Larimer J."/>
            <person name="Lui A."/>
            <person name="MacDonald P.J.P."/>
            <person name="McCowen C."/>
            <person name="Montmayeur A."/>
            <person name="Murphy C."/>
            <person name="Neiman D."/>
            <person name="Pearson M."/>
            <person name="Priest M."/>
            <person name="Roberts A."/>
            <person name="Saif S."/>
            <person name="Shea T."/>
            <person name="Sisk P."/>
            <person name="Stolte C."/>
            <person name="Sykes S."/>
            <person name="Wortman J."/>
            <person name="Nusbaum C."/>
            <person name="Birren B."/>
        </authorList>
    </citation>
    <scope>NUCLEOTIDE SEQUENCE [LARGE SCALE GENOMIC DNA]</scope>
    <source>
        <strain evidence="2 3">CL02T12C30</strain>
    </source>
</reference>
<dbReference type="CDD" id="cd00038">
    <property type="entry name" value="CAP_ED"/>
    <property type="match status" value="1"/>
</dbReference>
<dbReference type="PATRIC" id="fig|999418.3.peg.4431"/>
<dbReference type="Proteomes" id="UP000006330">
    <property type="component" value="Unassembled WGS sequence"/>
</dbReference>
<dbReference type="SUPFAM" id="SSF51206">
    <property type="entry name" value="cAMP-binding domain-like"/>
    <property type="match status" value="1"/>
</dbReference>
<accession>K5Y801</accession>
<dbReference type="SMART" id="SM00100">
    <property type="entry name" value="cNMP"/>
    <property type="match status" value="1"/>
</dbReference>
<dbReference type="AlphaFoldDB" id="K5Y801"/>
<evidence type="ECO:0000313" key="2">
    <source>
        <dbReference type="EMBL" id="EKN09327.1"/>
    </source>
</evidence>
<protein>
    <recommendedName>
        <fullName evidence="1">Cyclic nucleotide-binding domain-containing protein</fullName>
    </recommendedName>
</protein>
<dbReference type="Gene3D" id="2.60.120.10">
    <property type="entry name" value="Jelly Rolls"/>
    <property type="match status" value="1"/>
</dbReference>
<dbReference type="InterPro" id="IPR018490">
    <property type="entry name" value="cNMP-bd_dom_sf"/>
</dbReference>